<dbReference type="RefSeq" id="WP_344242547.1">
    <property type="nucleotide sequence ID" value="NZ_BAAAHH010000017.1"/>
</dbReference>
<dbReference type="PROSITE" id="PS51755">
    <property type="entry name" value="OMPR_PHOB"/>
    <property type="match status" value="1"/>
</dbReference>
<evidence type="ECO:0000259" key="4">
    <source>
        <dbReference type="PROSITE" id="PS50110"/>
    </source>
</evidence>
<dbReference type="SMART" id="SM00448">
    <property type="entry name" value="REC"/>
    <property type="match status" value="1"/>
</dbReference>
<feature type="DNA-binding region" description="OmpR/PhoB-type" evidence="3">
    <location>
        <begin position="138"/>
        <end position="236"/>
    </location>
</feature>
<dbReference type="InterPro" id="IPR001789">
    <property type="entry name" value="Sig_transdc_resp-reg_receiver"/>
</dbReference>
<dbReference type="Gene3D" id="3.40.50.2300">
    <property type="match status" value="1"/>
</dbReference>
<dbReference type="InterPro" id="IPR039420">
    <property type="entry name" value="WalR-like"/>
</dbReference>
<dbReference type="Pfam" id="PF00072">
    <property type="entry name" value="Response_reg"/>
    <property type="match status" value="1"/>
</dbReference>
<feature type="domain" description="OmpR/PhoB-type" evidence="5">
    <location>
        <begin position="138"/>
        <end position="236"/>
    </location>
</feature>
<evidence type="ECO:0000313" key="6">
    <source>
        <dbReference type="EMBL" id="GAA0956077.1"/>
    </source>
</evidence>
<evidence type="ECO:0000256" key="3">
    <source>
        <dbReference type="PROSITE-ProRule" id="PRU01091"/>
    </source>
</evidence>
<dbReference type="Proteomes" id="UP001500665">
    <property type="component" value="Unassembled WGS sequence"/>
</dbReference>
<dbReference type="InterPro" id="IPR036388">
    <property type="entry name" value="WH-like_DNA-bd_sf"/>
</dbReference>
<protein>
    <submittedName>
        <fullName evidence="6">Response regulator transcription factor</fullName>
    </submittedName>
</protein>
<dbReference type="InterPro" id="IPR016032">
    <property type="entry name" value="Sig_transdc_resp-reg_C-effctor"/>
</dbReference>
<dbReference type="Gene3D" id="1.10.10.10">
    <property type="entry name" value="Winged helix-like DNA-binding domain superfamily/Winged helix DNA-binding domain"/>
    <property type="match status" value="1"/>
</dbReference>
<evidence type="ECO:0000313" key="7">
    <source>
        <dbReference type="Proteomes" id="UP001500665"/>
    </source>
</evidence>
<accession>A0ABN1RFB6</accession>
<dbReference type="Pfam" id="PF00486">
    <property type="entry name" value="Trans_reg_C"/>
    <property type="match status" value="1"/>
</dbReference>
<comment type="caution">
    <text evidence="6">The sequence shown here is derived from an EMBL/GenBank/DDBJ whole genome shotgun (WGS) entry which is preliminary data.</text>
</comment>
<organism evidence="6 7">
    <name type="scientific">Actinocorallia libanotica</name>
    <dbReference type="NCBI Taxonomy" id="46162"/>
    <lineage>
        <taxon>Bacteria</taxon>
        <taxon>Bacillati</taxon>
        <taxon>Actinomycetota</taxon>
        <taxon>Actinomycetes</taxon>
        <taxon>Streptosporangiales</taxon>
        <taxon>Thermomonosporaceae</taxon>
        <taxon>Actinocorallia</taxon>
    </lineage>
</organism>
<dbReference type="PROSITE" id="PS50110">
    <property type="entry name" value="RESPONSE_REGULATORY"/>
    <property type="match status" value="1"/>
</dbReference>
<dbReference type="InterPro" id="IPR001867">
    <property type="entry name" value="OmpR/PhoB-type_DNA-bd"/>
</dbReference>
<dbReference type="PANTHER" id="PTHR48111:SF37">
    <property type="entry name" value="RESPONSE REGULATOR PROTEIN CARR"/>
    <property type="match status" value="1"/>
</dbReference>
<dbReference type="PANTHER" id="PTHR48111">
    <property type="entry name" value="REGULATOR OF RPOS"/>
    <property type="match status" value="1"/>
</dbReference>
<reference evidence="6 7" key="1">
    <citation type="journal article" date="2019" name="Int. J. Syst. Evol. Microbiol.">
        <title>The Global Catalogue of Microorganisms (GCM) 10K type strain sequencing project: providing services to taxonomists for standard genome sequencing and annotation.</title>
        <authorList>
            <consortium name="The Broad Institute Genomics Platform"/>
            <consortium name="The Broad Institute Genome Sequencing Center for Infectious Disease"/>
            <person name="Wu L."/>
            <person name="Ma J."/>
        </authorList>
    </citation>
    <scope>NUCLEOTIDE SEQUENCE [LARGE SCALE GENOMIC DNA]</scope>
    <source>
        <strain evidence="6 7">JCM 10696</strain>
    </source>
</reference>
<dbReference type="InterPro" id="IPR011006">
    <property type="entry name" value="CheY-like_superfamily"/>
</dbReference>
<name>A0ABN1RFB6_9ACTN</name>
<comment type="caution">
    <text evidence="2">Lacks conserved residue(s) required for the propagation of feature annotation.</text>
</comment>
<proteinExistence type="predicted"/>
<dbReference type="CDD" id="cd00383">
    <property type="entry name" value="trans_reg_C"/>
    <property type="match status" value="1"/>
</dbReference>
<evidence type="ECO:0000256" key="2">
    <source>
        <dbReference type="PROSITE-ProRule" id="PRU00169"/>
    </source>
</evidence>
<dbReference type="SUPFAM" id="SSF46894">
    <property type="entry name" value="C-terminal effector domain of the bipartite response regulators"/>
    <property type="match status" value="1"/>
</dbReference>
<evidence type="ECO:0000256" key="1">
    <source>
        <dbReference type="ARBA" id="ARBA00023125"/>
    </source>
</evidence>
<keyword evidence="1 3" id="KW-0238">DNA-binding</keyword>
<feature type="domain" description="Response regulatory" evidence="4">
    <location>
        <begin position="18"/>
        <end position="131"/>
    </location>
</feature>
<gene>
    <name evidence="6" type="ORF">GCM10009550_41700</name>
</gene>
<evidence type="ECO:0000259" key="5">
    <source>
        <dbReference type="PROSITE" id="PS51755"/>
    </source>
</evidence>
<dbReference type="EMBL" id="BAAAHH010000017">
    <property type="protein sequence ID" value="GAA0956077.1"/>
    <property type="molecule type" value="Genomic_DNA"/>
</dbReference>
<dbReference type="SMART" id="SM00862">
    <property type="entry name" value="Trans_reg_C"/>
    <property type="match status" value="1"/>
</dbReference>
<dbReference type="SUPFAM" id="SSF52172">
    <property type="entry name" value="CheY-like"/>
    <property type="match status" value="1"/>
</dbReference>
<sequence length="237" mass="25841">MTAVQEQAPLREDDSVPLLLVADPDERLGHDLILALTGRGIEVAVCTDGAEALLRVGSLNPDVLIISAGLPTVGAAAFVKAVRTRYQMPVILGIGADDAEEAVRALAAGANLCVARPYRLDELLPLITGVRPETQTAAQLLTCGGIDLDSVSHVVRVDTRPVHLPLREYELLHYLMLHAGKVVTRQQIQIHVWRSDKVMTNTIAVHIRRLRERLGDDPENPRIILTVRGIGYRLACP</sequence>
<keyword evidence="7" id="KW-1185">Reference proteome</keyword>